<proteinExistence type="predicted"/>
<gene>
    <name evidence="3" type="ORF">C8C76_14821</name>
</gene>
<dbReference type="OrthoDB" id="2112814at2"/>
<feature type="signal peptide" evidence="2">
    <location>
        <begin position="1"/>
        <end position="25"/>
    </location>
</feature>
<feature type="region of interest" description="Disordered" evidence="1">
    <location>
        <begin position="209"/>
        <end position="287"/>
    </location>
</feature>
<feature type="region of interest" description="Disordered" evidence="1">
    <location>
        <begin position="28"/>
        <end position="63"/>
    </location>
</feature>
<sequence length="287" mass="32290">MKKKVSLLLVMALLVFAVTPAVTFAQEATEDAQEEVVADEEETVNEEEENTEDPVDEEDMEDELKEDYQNLEELLADLETTEELNSVEKITLERKLTEYDESLDIKSISSVVDKILAEEIDLGQGFVILNNIEESVNNGYEEEKALKLINSYQSEEDDGQFAFQTALELRKLSREDSEKTAEFAEKLSSIIEENGNIETSELKQLAAEYRKEAREEKREQNQINKDEKSNSDAKNDVEKSKENNAAKNALDKANNGKGNSDGKENSNFAKADKDKSPNSNADQNSAK</sequence>
<evidence type="ECO:0000313" key="4">
    <source>
        <dbReference type="Proteomes" id="UP000244089"/>
    </source>
</evidence>
<feature type="compositionally biased region" description="Polar residues" evidence="1">
    <location>
        <begin position="277"/>
        <end position="287"/>
    </location>
</feature>
<name>A0A2T5RFR0_9FIRM</name>
<dbReference type="EMBL" id="QAXS01000048">
    <property type="protein sequence ID" value="PTV93200.1"/>
    <property type="molecule type" value="Genomic_DNA"/>
</dbReference>
<reference evidence="3 4" key="1">
    <citation type="submission" date="2018-04" db="EMBL/GenBank/DDBJ databases">
        <title>Subsurface microbial communities from deep shales in Ohio and West Virginia, USA.</title>
        <authorList>
            <person name="Wrighton K."/>
        </authorList>
    </citation>
    <scope>NUCLEOTIDE SEQUENCE [LARGE SCALE GENOMIC DNA]</scope>
    <source>
        <strain evidence="3 4">WC1</strain>
    </source>
</reference>
<comment type="caution">
    <text evidence="3">The sequence shown here is derived from an EMBL/GenBank/DDBJ whole genome shotgun (WGS) entry which is preliminary data.</text>
</comment>
<organism evidence="3 4">
    <name type="scientific">Halanaerobium saccharolyticum</name>
    <dbReference type="NCBI Taxonomy" id="43595"/>
    <lineage>
        <taxon>Bacteria</taxon>
        <taxon>Bacillati</taxon>
        <taxon>Bacillota</taxon>
        <taxon>Clostridia</taxon>
        <taxon>Halanaerobiales</taxon>
        <taxon>Halanaerobiaceae</taxon>
        <taxon>Halanaerobium</taxon>
    </lineage>
</organism>
<dbReference type="Proteomes" id="UP000244089">
    <property type="component" value="Unassembled WGS sequence"/>
</dbReference>
<accession>A0A2T5RFR0</accession>
<dbReference type="AlphaFoldDB" id="A0A2T5RFR0"/>
<evidence type="ECO:0000256" key="2">
    <source>
        <dbReference type="SAM" id="SignalP"/>
    </source>
</evidence>
<evidence type="ECO:0000313" key="3">
    <source>
        <dbReference type="EMBL" id="PTV93200.1"/>
    </source>
</evidence>
<feature type="compositionally biased region" description="Basic and acidic residues" evidence="1">
    <location>
        <begin position="209"/>
        <end position="244"/>
    </location>
</feature>
<feature type="compositionally biased region" description="Low complexity" evidence="1">
    <location>
        <begin position="245"/>
        <end position="258"/>
    </location>
</feature>
<evidence type="ECO:0008006" key="5">
    <source>
        <dbReference type="Google" id="ProtNLM"/>
    </source>
</evidence>
<dbReference type="RefSeq" id="WP_108142595.1">
    <property type="nucleotide sequence ID" value="NZ_QAXS01000048.1"/>
</dbReference>
<keyword evidence="2" id="KW-0732">Signal</keyword>
<feature type="chain" id="PRO_5038665175" description="DUF5667 domain-containing protein" evidence="2">
    <location>
        <begin position="26"/>
        <end position="287"/>
    </location>
</feature>
<evidence type="ECO:0000256" key="1">
    <source>
        <dbReference type="SAM" id="MobiDB-lite"/>
    </source>
</evidence>
<protein>
    <recommendedName>
        <fullName evidence="5">DUF5667 domain-containing protein</fullName>
    </recommendedName>
</protein>
<feature type="compositionally biased region" description="Basic and acidic residues" evidence="1">
    <location>
        <begin position="260"/>
        <end position="276"/>
    </location>
</feature>